<dbReference type="InterPro" id="IPR029058">
    <property type="entry name" value="AB_hydrolase_fold"/>
</dbReference>
<sequence length="1542" mass="171174">MGSITKDIARYELTTVYHHPQATADIVLVHGLNGNPTRTWTAPRTGVYWPTDLLPASLKDAHANVLVYGYNADVYANKKDKKSPSDNFVHMHAQSLVTSLTQYRKSEGTDRLPLIWVAHSLGGIVTKRALLYSNDVRAHHQEDYRSIFVSTYGIIFLGTPHTGSDLAGWGRVLQYMSDVVIPRRFFETESILLKTLKKDNETLASINSHFLDIYQRFRIHMVHENHTTDVRGAKVYVVDALSASPQLPGVTYYGIEANHSGMCKFESENAPGYRNVSSAIREWVMESPRVIQVRWEVEEDDRRLRANLENYERLRSYNRAPVPQTQQQTVALVDGNTVPNNETTLPLPEQTPAVGIAPPIPMLPEPPANEPETPSQSEVESPLSIQAQPLLIEAPPKRVSSFPRRDRELMHRSGDQQPLFIHPDKFRPNSFFVGREDELRGLHEMLMDRKRRSEGTSAVLIQCLPGGGKTHLARQYVFQHKDDYPGGVYWVRAKSRHEMEYWYWRIAKNEALRGLVEQKDVEELRDPKKIVAVVRRWLSSQEGWLMVLDGVQFDIEGLHEFIPDARNTGLIYTSTERAVTGDPRFDNPQVMELGLLTAQQAQGLLLLEMDRRPPWGADEMEKALELVQLMGRLPLMIHVAAQHLKATREPLARYLKSYRSRPKAGQLSAYRAVREQLEHRGANAALNLISLLVFFDQHIPVEMVSLGLSALDKTTPIKSCDASHRKTNLNNTLRTLIAFALIERTESDDISPASSRSSKRSLDKHADYLDLLRIHSVVQAFFIDTLQEDRQLDFWLERATAIWCRSYDEAHKRIQEDPRVGRPDDYRRFSIHGEKLLQNLDRFEKRYPRLLSRARVEVQARLETIQGQIDDLSQTIQANIVSGSKEETPASVFDRSGSVSETDSAETPSNDDSQRSFFSGDGESPGPMQSPLMFDPASPFSPTEWQVPYPSNPLMPETPGVQDDDDETVVTHPIWAGATDVVGGSQREFEDWQEIIPHHRVIRRHESRRYHDRAGAWRDTTVSDPRVGISQELAAGSVSTRKPLAETSRTRRNPVTARSDAEMELNKIRQALPAEPTEPAESSQGGKVRPSYLLGRNSYAQVLAKPVPETELTISPVPFSSGIAQIISSPKSWTYATVKRLKENVLPARRKPPTVPASPISVSQHDDGVISPVAPGPIFAGRRSANSSPAGRSSPFPPPKFSALQDDEPFSEGFTHSNLAIRRWDTNVYHPGLTRLGSSDVDAADPLSFSYPSVLPSHKPSQPPPIWIRAAPLPSGYTSQPASHQSSPPVHDQPSSTPPRRPPPSPSNLATHHSSPLAISSPSSPRPDMPNPNSSHRLHLHPFPSHYRRPSYTETEPSPRRDAAFPDVDTSYSRWEQLHHPHILHHTHRETTATPRESFGSSFPPAPTANNPTLGRVSRGASASPRSHSQSPSRGGGATSRGSHPLAATAYSSPAESPRQAPASFSQSPSAGGQPMARTASGGSGGSPGVAGIRVGGAVVEFGASPDGGGGTRSRSSSGGEYGNGLGISHSQRSRPLSSGQW</sequence>
<keyword evidence="5" id="KW-1185">Reference proteome</keyword>
<feature type="compositionally biased region" description="Low complexity" evidence="2">
    <location>
        <begin position="1420"/>
        <end position="1433"/>
    </location>
</feature>
<feature type="region of interest" description="Disordered" evidence="2">
    <location>
        <begin position="1072"/>
        <end position="1091"/>
    </location>
</feature>
<comment type="caution">
    <text evidence="4">The sequence shown here is derived from an EMBL/GenBank/DDBJ whole genome shotgun (WGS) entry which is preliminary data.</text>
</comment>
<dbReference type="SUPFAM" id="SSF52540">
    <property type="entry name" value="P-loop containing nucleoside triphosphate hydrolases"/>
    <property type="match status" value="1"/>
</dbReference>
<feature type="compositionally biased region" description="Low complexity" evidence="2">
    <location>
        <begin position="1490"/>
        <end position="1500"/>
    </location>
</feature>
<evidence type="ECO:0000256" key="2">
    <source>
        <dbReference type="SAM" id="MobiDB-lite"/>
    </source>
</evidence>
<dbReference type="InterPro" id="IPR027417">
    <property type="entry name" value="P-loop_NTPase"/>
</dbReference>
<dbReference type="Gene3D" id="3.40.50.1820">
    <property type="entry name" value="alpha/beta hydrolase"/>
    <property type="match status" value="1"/>
</dbReference>
<feature type="region of interest" description="Disordered" evidence="2">
    <location>
        <begin position="1028"/>
        <end position="1063"/>
    </location>
</feature>
<evidence type="ECO:0000313" key="5">
    <source>
        <dbReference type="Proteomes" id="UP001175000"/>
    </source>
</evidence>
<feature type="region of interest" description="Disordered" evidence="2">
    <location>
        <begin position="1177"/>
        <end position="1209"/>
    </location>
</feature>
<feature type="compositionally biased region" description="Polar residues" evidence="2">
    <location>
        <begin position="1276"/>
        <end position="1288"/>
    </location>
</feature>
<dbReference type="InterPro" id="IPR007751">
    <property type="entry name" value="DUF676_lipase-like"/>
</dbReference>
<accession>A0AA39WB64</accession>
<dbReference type="EMBL" id="JAULSU010000007">
    <property type="protein sequence ID" value="KAK0611608.1"/>
    <property type="molecule type" value="Genomic_DNA"/>
</dbReference>
<comment type="similarity">
    <text evidence="1">Belongs to the putative lipase ROG1 family.</text>
</comment>
<dbReference type="SUPFAM" id="SSF53474">
    <property type="entry name" value="alpha/beta-Hydrolases"/>
    <property type="match status" value="1"/>
</dbReference>
<dbReference type="Proteomes" id="UP001175000">
    <property type="component" value="Unassembled WGS sequence"/>
</dbReference>
<feature type="region of interest" description="Disordered" evidence="2">
    <location>
        <begin position="1255"/>
        <end position="1365"/>
    </location>
</feature>
<evidence type="ECO:0000259" key="3">
    <source>
        <dbReference type="Pfam" id="PF05057"/>
    </source>
</evidence>
<gene>
    <name evidence="4" type="ORF">B0T14DRAFT_332459</name>
</gene>
<feature type="compositionally biased region" description="Low complexity" evidence="2">
    <location>
        <begin position="1457"/>
        <end position="1475"/>
    </location>
</feature>
<evidence type="ECO:0000313" key="4">
    <source>
        <dbReference type="EMBL" id="KAK0611608.1"/>
    </source>
</evidence>
<organism evidence="4 5">
    <name type="scientific">Immersiella caudata</name>
    <dbReference type="NCBI Taxonomy" id="314043"/>
    <lineage>
        <taxon>Eukaryota</taxon>
        <taxon>Fungi</taxon>
        <taxon>Dikarya</taxon>
        <taxon>Ascomycota</taxon>
        <taxon>Pezizomycotina</taxon>
        <taxon>Sordariomycetes</taxon>
        <taxon>Sordariomycetidae</taxon>
        <taxon>Sordariales</taxon>
        <taxon>Lasiosphaeriaceae</taxon>
        <taxon>Immersiella</taxon>
    </lineage>
</organism>
<feature type="compositionally biased region" description="Polar residues" evidence="2">
    <location>
        <begin position="1529"/>
        <end position="1542"/>
    </location>
</feature>
<feature type="region of interest" description="Disordered" evidence="2">
    <location>
        <begin position="1387"/>
        <end position="1542"/>
    </location>
</feature>
<name>A0AA39WB64_9PEZI</name>
<reference evidence="4" key="1">
    <citation type="submission" date="2023-06" db="EMBL/GenBank/DDBJ databases">
        <title>Genome-scale phylogeny and comparative genomics of the fungal order Sordariales.</title>
        <authorList>
            <consortium name="Lawrence Berkeley National Laboratory"/>
            <person name="Hensen N."/>
            <person name="Bonometti L."/>
            <person name="Westerberg I."/>
            <person name="Brannstrom I.O."/>
            <person name="Guillou S."/>
            <person name="Cros-Aarteil S."/>
            <person name="Calhoun S."/>
            <person name="Haridas S."/>
            <person name="Kuo A."/>
            <person name="Mondo S."/>
            <person name="Pangilinan J."/>
            <person name="Riley R."/>
            <person name="Labutti K."/>
            <person name="Andreopoulos B."/>
            <person name="Lipzen A."/>
            <person name="Chen C."/>
            <person name="Yanf M."/>
            <person name="Daum C."/>
            <person name="Ng V."/>
            <person name="Clum A."/>
            <person name="Steindorff A."/>
            <person name="Ohm R."/>
            <person name="Martin F."/>
            <person name="Silar P."/>
            <person name="Natvig D."/>
            <person name="Lalanne C."/>
            <person name="Gautier V."/>
            <person name="Ament-Velasquez S.L."/>
            <person name="Kruys A."/>
            <person name="Hutchinson M.I."/>
            <person name="Powell A.J."/>
            <person name="Barry K."/>
            <person name="Miller A.N."/>
            <person name="Grigoriev I.V."/>
            <person name="Debuchy R."/>
            <person name="Gladieux P."/>
            <person name="Thoren M.H."/>
            <person name="Johannesson H."/>
        </authorList>
    </citation>
    <scope>NUCLEOTIDE SEQUENCE</scope>
    <source>
        <strain evidence="4">CBS 606.72</strain>
    </source>
</reference>
<feature type="domain" description="DUF676" evidence="3">
    <location>
        <begin position="26"/>
        <end position="166"/>
    </location>
</feature>
<evidence type="ECO:0000256" key="1">
    <source>
        <dbReference type="ARBA" id="ARBA00007920"/>
    </source>
</evidence>
<feature type="compositionally biased region" description="Polar residues" evidence="2">
    <location>
        <begin position="1392"/>
        <end position="1401"/>
    </location>
</feature>
<feature type="compositionally biased region" description="Pro residues" evidence="2">
    <location>
        <begin position="1296"/>
        <end position="1306"/>
    </location>
</feature>
<feature type="compositionally biased region" description="Low complexity" evidence="2">
    <location>
        <begin position="1314"/>
        <end position="1323"/>
    </location>
</feature>
<proteinExistence type="inferred from homology"/>
<protein>
    <recommendedName>
        <fullName evidence="3">DUF676 domain-containing protein</fullName>
    </recommendedName>
</protein>
<dbReference type="Gene3D" id="3.40.50.300">
    <property type="entry name" value="P-loop containing nucleotide triphosphate hydrolases"/>
    <property type="match status" value="1"/>
</dbReference>
<dbReference type="Pfam" id="PF05057">
    <property type="entry name" value="DUF676"/>
    <property type="match status" value="1"/>
</dbReference>
<feature type="compositionally biased region" description="Polar residues" evidence="2">
    <location>
        <begin position="897"/>
        <end position="917"/>
    </location>
</feature>
<feature type="region of interest" description="Disordered" evidence="2">
    <location>
        <begin position="882"/>
        <end position="946"/>
    </location>
</feature>
<dbReference type="PANTHER" id="PTHR48187:SF2">
    <property type="entry name" value="LD21810P"/>
    <property type="match status" value="1"/>
</dbReference>
<dbReference type="PANTHER" id="PTHR48187">
    <property type="entry name" value="LD21810P"/>
    <property type="match status" value="1"/>
</dbReference>